<proteinExistence type="inferred from homology"/>
<comment type="function">
    <text evidence="11">Catalyzes the transfer of a geranylgeranyl moiety from geranylgeranyl diphosphate to both cysteines of proteins with the C-terminal sequence -XXCC, -XCXC and -CCXX.</text>
</comment>
<dbReference type="OrthoDB" id="5428259at2759"/>
<keyword evidence="6 11" id="KW-0479">Metal-binding</keyword>
<comment type="cofactor">
    <cofactor evidence="11">
        <name>Zn(2+)</name>
        <dbReference type="ChEBI" id="CHEBI:29105"/>
    </cofactor>
    <text evidence="11">Binds 1 zinc ion per subunit.</text>
</comment>
<evidence type="ECO:0000259" key="12">
    <source>
        <dbReference type="Pfam" id="PF00432"/>
    </source>
</evidence>
<sequence>MALVSGPGRAGGATSDQELHTQKHITYITKLDTVRASFQSYFEAFIDYELEYWLTEHLRLNGVYWGLTALHLLGAPEALPRQSTIDFVLSCQKENGGFGAAPGHDAHMLYTVSAVQILVTVDALDELEAKGKGAQNGKGGIQKVGSFIASLQNEEGCFMGDEWGETDTRFLYGALNALSLLRLMDLVDVPKAVSYVQSCENLDGAYGVTPGAESHAGQVFTCIGALSIAGRLDLINKDRLGAWLSERQVDKGGFNGRPEKLPDSCYAWWVGSSLAMIDRLHWIDGQKLAGFVLQCQDPNAGGFADRPGNMVDVYHTHFGLAGLSLLKFEGLEEIDPV</sequence>
<evidence type="ECO:0000256" key="10">
    <source>
        <dbReference type="ARBA" id="ARBA00069127"/>
    </source>
</evidence>
<dbReference type="GO" id="GO:0005968">
    <property type="term" value="C:Rab-protein geranylgeranyltransferase complex"/>
    <property type="evidence" value="ECO:0007669"/>
    <property type="project" value="UniProtKB-UniRule"/>
</dbReference>
<evidence type="ECO:0000313" key="13">
    <source>
        <dbReference type="EMBL" id="KAJ5247292.1"/>
    </source>
</evidence>
<dbReference type="GO" id="GO:0046872">
    <property type="term" value="F:metal ion binding"/>
    <property type="evidence" value="ECO:0007669"/>
    <property type="project" value="UniProtKB-KW"/>
</dbReference>
<evidence type="ECO:0000256" key="6">
    <source>
        <dbReference type="ARBA" id="ARBA00022723"/>
    </source>
</evidence>
<dbReference type="GO" id="GO:0072657">
    <property type="term" value="P:protein localization to membrane"/>
    <property type="evidence" value="ECO:0007669"/>
    <property type="project" value="UniProtKB-ARBA"/>
</dbReference>
<evidence type="ECO:0000256" key="8">
    <source>
        <dbReference type="ARBA" id="ARBA00022833"/>
    </source>
</evidence>
<evidence type="ECO:0000256" key="9">
    <source>
        <dbReference type="ARBA" id="ARBA00047658"/>
    </source>
</evidence>
<evidence type="ECO:0000256" key="3">
    <source>
        <dbReference type="ARBA" id="ARBA00012656"/>
    </source>
</evidence>
<dbReference type="Gene3D" id="1.50.10.20">
    <property type="match status" value="1"/>
</dbReference>
<dbReference type="InterPro" id="IPR008930">
    <property type="entry name" value="Terpenoid_cyclase/PrenylTrfase"/>
</dbReference>
<dbReference type="FunFam" id="1.50.10.20:FF:000012">
    <property type="entry name" value="Geranylgeranyl transferase type-2 subunit beta"/>
    <property type="match status" value="1"/>
</dbReference>
<feature type="domain" description="Prenyltransferase alpha-alpha toroid" evidence="12">
    <location>
        <begin position="40"/>
        <end position="337"/>
    </location>
</feature>
<evidence type="ECO:0000256" key="7">
    <source>
        <dbReference type="ARBA" id="ARBA00022737"/>
    </source>
</evidence>
<evidence type="ECO:0000313" key="14">
    <source>
        <dbReference type="Proteomes" id="UP001150941"/>
    </source>
</evidence>
<keyword evidence="4 11" id="KW-0637">Prenyltransferase</keyword>
<evidence type="ECO:0000256" key="2">
    <source>
        <dbReference type="ARBA" id="ARBA00011355"/>
    </source>
</evidence>
<dbReference type="Proteomes" id="UP001150941">
    <property type="component" value="Unassembled WGS sequence"/>
</dbReference>
<reference evidence="13" key="1">
    <citation type="submission" date="2022-11" db="EMBL/GenBank/DDBJ databases">
        <authorList>
            <person name="Petersen C."/>
        </authorList>
    </citation>
    <scope>NUCLEOTIDE SEQUENCE</scope>
    <source>
        <strain evidence="13">IBT 19713</strain>
    </source>
</reference>
<dbReference type="InterPro" id="IPR045089">
    <property type="entry name" value="PGGT1B-like"/>
</dbReference>
<dbReference type="PANTHER" id="PTHR11774">
    <property type="entry name" value="GERANYLGERANYL TRANSFERASE TYPE BETA SUBUNIT"/>
    <property type="match status" value="1"/>
</dbReference>
<keyword evidence="7" id="KW-0677">Repeat</keyword>
<accession>A0A9W9PJK3</accession>
<evidence type="ECO:0000256" key="1">
    <source>
        <dbReference type="ARBA" id="ARBA00010497"/>
    </source>
</evidence>
<dbReference type="PANTHER" id="PTHR11774:SF11">
    <property type="entry name" value="GERANYLGERANYL TRANSFERASE TYPE-2 SUBUNIT BETA"/>
    <property type="match status" value="1"/>
</dbReference>
<reference evidence="13" key="2">
    <citation type="journal article" date="2023" name="IMA Fungus">
        <title>Comparative genomic study of the Penicillium genus elucidates a diverse pangenome and 15 lateral gene transfer events.</title>
        <authorList>
            <person name="Petersen C."/>
            <person name="Sorensen T."/>
            <person name="Nielsen M.R."/>
            <person name="Sondergaard T.E."/>
            <person name="Sorensen J.L."/>
            <person name="Fitzpatrick D.A."/>
            <person name="Frisvad J.C."/>
            <person name="Nielsen K.L."/>
        </authorList>
    </citation>
    <scope>NUCLEOTIDE SEQUENCE</scope>
    <source>
        <strain evidence="13">IBT 19713</strain>
    </source>
</reference>
<dbReference type="SUPFAM" id="SSF48239">
    <property type="entry name" value="Terpenoid cyclases/Protein prenyltransferases"/>
    <property type="match status" value="1"/>
</dbReference>
<dbReference type="EMBL" id="JAPQKS010000002">
    <property type="protein sequence ID" value="KAJ5247292.1"/>
    <property type="molecule type" value="Genomic_DNA"/>
</dbReference>
<evidence type="ECO:0000256" key="11">
    <source>
        <dbReference type="RuleBase" id="RU365076"/>
    </source>
</evidence>
<dbReference type="Pfam" id="PF00432">
    <property type="entry name" value="Prenyltrans"/>
    <property type="match status" value="1"/>
</dbReference>
<evidence type="ECO:0000256" key="5">
    <source>
        <dbReference type="ARBA" id="ARBA00022679"/>
    </source>
</evidence>
<dbReference type="AlphaFoldDB" id="A0A9W9PJK3"/>
<dbReference type="GO" id="GO:0004663">
    <property type="term" value="F:Rab geranylgeranyltransferase activity"/>
    <property type="evidence" value="ECO:0007669"/>
    <property type="project" value="UniProtKB-UniRule"/>
</dbReference>
<dbReference type="CDD" id="cd02894">
    <property type="entry name" value="GGTase-II"/>
    <property type="match status" value="1"/>
</dbReference>
<keyword evidence="5 11" id="KW-0808">Transferase</keyword>
<comment type="subunit">
    <text evidence="2">Heterodimer of an alpha and a beta subunit.</text>
</comment>
<keyword evidence="8 11" id="KW-0862">Zinc</keyword>
<comment type="similarity">
    <text evidence="1 11">Belongs to the protein prenyltransferase subunit beta family.</text>
</comment>
<dbReference type="GeneID" id="83198875"/>
<dbReference type="RefSeq" id="XP_058334713.1">
    <property type="nucleotide sequence ID" value="XM_058471572.1"/>
</dbReference>
<name>A0A9W9PJK3_9EURO</name>
<comment type="catalytic activity">
    <reaction evidence="9 11">
        <text>geranylgeranyl diphosphate + L-cysteinyl-[protein] = S-geranylgeranyl-L-cysteinyl-[protein] + diphosphate</text>
        <dbReference type="Rhea" id="RHEA:21240"/>
        <dbReference type="Rhea" id="RHEA-COMP:10131"/>
        <dbReference type="Rhea" id="RHEA-COMP:11537"/>
        <dbReference type="ChEBI" id="CHEBI:29950"/>
        <dbReference type="ChEBI" id="CHEBI:33019"/>
        <dbReference type="ChEBI" id="CHEBI:57533"/>
        <dbReference type="ChEBI" id="CHEBI:86021"/>
        <dbReference type="EC" id="2.5.1.60"/>
    </reaction>
</comment>
<dbReference type="EC" id="2.5.1.60" evidence="3 11"/>
<gene>
    <name evidence="13" type="ORF">N7468_002275</name>
</gene>
<organism evidence="13 14">
    <name type="scientific">Penicillium chermesinum</name>
    <dbReference type="NCBI Taxonomy" id="63820"/>
    <lineage>
        <taxon>Eukaryota</taxon>
        <taxon>Fungi</taxon>
        <taxon>Dikarya</taxon>
        <taxon>Ascomycota</taxon>
        <taxon>Pezizomycotina</taxon>
        <taxon>Eurotiomycetes</taxon>
        <taxon>Eurotiomycetidae</taxon>
        <taxon>Eurotiales</taxon>
        <taxon>Aspergillaceae</taxon>
        <taxon>Penicillium</taxon>
    </lineage>
</organism>
<dbReference type="InterPro" id="IPR001330">
    <property type="entry name" value="Prenyltrans"/>
</dbReference>
<evidence type="ECO:0000256" key="4">
    <source>
        <dbReference type="ARBA" id="ARBA00022602"/>
    </source>
</evidence>
<comment type="caution">
    <text evidence="13">The sequence shown here is derived from an EMBL/GenBank/DDBJ whole genome shotgun (WGS) entry which is preliminary data.</text>
</comment>
<keyword evidence="14" id="KW-1185">Reference proteome</keyword>
<dbReference type="InterPro" id="IPR026873">
    <property type="entry name" value="Ptb1"/>
</dbReference>
<protein>
    <recommendedName>
        <fullName evidence="10 11">Geranylgeranyl transferase type-2 subunit beta</fullName>
        <ecNumber evidence="3 11">2.5.1.60</ecNumber>
    </recommendedName>
</protein>